<evidence type="ECO:0000313" key="3">
    <source>
        <dbReference type="Proteomes" id="UP000663868"/>
    </source>
</evidence>
<proteinExistence type="predicted"/>
<evidence type="ECO:0000313" key="2">
    <source>
        <dbReference type="EMBL" id="CAF3809456.1"/>
    </source>
</evidence>
<accession>A0A819BX93</accession>
<reference evidence="2" key="1">
    <citation type="submission" date="2021-02" db="EMBL/GenBank/DDBJ databases">
        <authorList>
            <person name="Nowell W R."/>
        </authorList>
    </citation>
    <scope>NUCLEOTIDE SEQUENCE</scope>
</reference>
<dbReference type="Proteomes" id="UP000663868">
    <property type="component" value="Unassembled WGS sequence"/>
</dbReference>
<dbReference type="AlphaFoldDB" id="A0A819BX93"/>
<dbReference type="Proteomes" id="UP000663860">
    <property type="component" value="Unassembled WGS sequence"/>
</dbReference>
<gene>
    <name evidence="1" type="ORF">IZO911_LOCUS41195</name>
    <name evidence="2" type="ORF">KXQ929_LOCUS17532</name>
</gene>
<dbReference type="EMBL" id="CAJOBB010001106">
    <property type="protein sequence ID" value="CAF3809456.1"/>
    <property type="molecule type" value="Genomic_DNA"/>
</dbReference>
<sequence>MEQNYANLSPNHVVSTIAQSRSIRFQKKLCKISSNKYIAKCFIPTRLNRVLNNLHRLAEGFSNNNQIANRLIQKIVKSGNKFKVLYSNRIIFSSPNGEQLLMQLRGDFNGILTFIGILKTYDCMLSRFTLQCLFRNCQGLIHSIIGDHLTQKSLDRIDFIFNFISDADFLAYMFNSKLTLNRAIIVEIIDDLRVLVRDGLI</sequence>
<dbReference type="GO" id="GO:0042981">
    <property type="term" value="P:regulation of apoptotic process"/>
    <property type="evidence" value="ECO:0007669"/>
    <property type="project" value="InterPro"/>
</dbReference>
<dbReference type="EMBL" id="CAJNOE010001521">
    <property type="protein sequence ID" value="CAF1430315.1"/>
    <property type="molecule type" value="Genomic_DNA"/>
</dbReference>
<organism evidence="2 3">
    <name type="scientific">Adineta steineri</name>
    <dbReference type="NCBI Taxonomy" id="433720"/>
    <lineage>
        <taxon>Eukaryota</taxon>
        <taxon>Metazoa</taxon>
        <taxon>Spiralia</taxon>
        <taxon>Gnathifera</taxon>
        <taxon>Rotifera</taxon>
        <taxon>Eurotatoria</taxon>
        <taxon>Bdelloidea</taxon>
        <taxon>Adinetida</taxon>
        <taxon>Adinetidae</taxon>
        <taxon>Adineta</taxon>
    </lineage>
</organism>
<comment type="caution">
    <text evidence="2">The sequence shown here is derived from an EMBL/GenBank/DDBJ whole genome shotgun (WGS) entry which is preliminary data.</text>
</comment>
<dbReference type="Pfam" id="PF05527">
    <property type="entry name" value="TNFAIP8"/>
    <property type="match status" value="1"/>
</dbReference>
<evidence type="ECO:0000313" key="1">
    <source>
        <dbReference type="EMBL" id="CAF1430315.1"/>
    </source>
</evidence>
<name>A0A819BX93_9BILA</name>
<dbReference type="GO" id="GO:0005737">
    <property type="term" value="C:cytoplasm"/>
    <property type="evidence" value="ECO:0007669"/>
    <property type="project" value="TreeGrafter"/>
</dbReference>
<dbReference type="InterPro" id="IPR038355">
    <property type="entry name" value="TNFAIP8_sf"/>
</dbReference>
<dbReference type="PANTHER" id="PTHR12757:SF1">
    <property type="entry name" value="PROTEIN SALIVARY GLANDS MARRED"/>
    <property type="match status" value="1"/>
</dbReference>
<protein>
    <submittedName>
        <fullName evidence="2">Uncharacterized protein</fullName>
    </submittedName>
</protein>
<dbReference type="InterPro" id="IPR008477">
    <property type="entry name" value="TNFAIP8-like"/>
</dbReference>
<dbReference type="PANTHER" id="PTHR12757">
    <property type="entry name" value="TUMOR NECROSIS FACTOR INDUCED PROTEIN"/>
    <property type="match status" value="1"/>
</dbReference>
<dbReference type="Gene3D" id="1.20.1440.160">
    <property type="entry name" value="Tumor necrosis factor alpha-induced protein 8-like"/>
    <property type="match status" value="1"/>
</dbReference>